<proteinExistence type="predicted"/>
<reference evidence="1 2" key="1">
    <citation type="submission" date="2020-08" db="EMBL/GenBank/DDBJ databases">
        <title>Genomic Encyclopedia of Type Strains, Phase IV (KMG-IV): sequencing the most valuable type-strain genomes for metagenomic binning, comparative biology and taxonomic classification.</title>
        <authorList>
            <person name="Goeker M."/>
        </authorList>
    </citation>
    <scope>NUCLEOTIDE SEQUENCE [LARGE SCALE GENOMIC DNA]</scope>
    <source>
        <strain evidence="1 2">DSM 14878</strain>
    </source>
</reference>
<dbReference type="AlphaFoldDB" id="A0A7W6A518"/>
<dbReference type="Proteomes" id="UP000532936">
    <property type="component" value="Unassembled WGS sequence"/>
</dbReference>
<organism evidence="1 2">
    <name type="scientific">Brevundimonas mediterranea</name>
    <dbReference type="NCBI Taxonomy" id="74329"/>
    <lineage>
        <taxon>Bacteria</taxon>
        <taxon>Pseudomonadati</taxon>
        <taxon>Pseudomonadota</taxon>
        <taxon>Alphaproteobacteria</taxon>
        <taxon>Caulobacterales</taxon>
        <taxon>Caulobacteraceae</taxon>
        <taxon>Brevundimonas</taxon>
    </lineage>
</organism>
<evidence type="ECO:0008006" key="3">
    <source>
        <dbReference type="Google" id="ProtNLM"/>
    </source>
</evidence>
<evidence type="ECO:0000313" key="1">
    <source>
        <dbReference type="EMBL" id="MBB3873449.1"/>
    </source>
</evidence>
<protein>
    <recommendedName>
        <fullName evidence="3">YbjN domain-containing protein</fullName>
    </recommendedName>
</protein>
<comment type="caution">
    <text evidence="1">The sequence shown here is derived from an EMBL/GenBank/DDBJ whole genome shotgun (WGS) entry which is preliminary data.</text>
</comment>
<name>A0A7W6A518_9CAUL</name>
<gene>
    <name evidence="1" type="ORF">GGR11_003011</name>
</gene>
<dbReference type="RefSeq" id="WP_183198236.1">
    <property type="nucleotide sequence ID" value="NZ_JACIDA010000003.1"/>
</dbReference>
<evidence type="ECO:0000313" key="2">
    <source>
        <dbReference type="Proteomes" id="UP000532936"/>
    </source>
</evidence>
<accession>A0A7W6A518</accession>
<dbReference type="EMBL" id="JACIDA010000003">
    <property type="protein sequence ID" value="MBB3873449.1"/>
    <property type="molecule type" value="Genomic_DNA"/>
</dbReference>
<sequence>MAMSSYSGKVKALRHGLILSRGASLKIRNAGLFALLSGTILVTPAVANETLDAMSVGMARELAVESGGKVVEVEDLDDGTYEMKIHYPDEAPVYLRGYECRGVGDAKRCEDFKLSAWFGLDSEAEALAMEHTVDIVWLSDMQDGDELRIWRYEFVSGATRERLLKTFRTFVDTMWAAYDIIYPKSPDAGAQKAG</sequence>